<keyword evidence="1" id="KW-0812">Transmembrane</keyword>
<accession>A0A8T7M622</accession>
<evidence type="ECO:0008006" key="6">
    <source>
        <dbReference type="Google" id="ProtNLM"/>
    </source>
</evidence>
<keyword evidence="1" id="KW-1133">Transmembrane helix</keyword>
<dbReference type="Proteomes" id="UP000521676">
    <property type="component" value="Unassembled WGS sequence"/>
</dbReference>
<evidence type="ECO:0000313" key="3">
    <source>
        <dbReference type="EMBL" id="WJW69344.1"/>
    </source>
</evidence>
<proteinExistence type="predicted"/>
<gene>
    <name evidence="2" type="ORF">HXX08_16355</name>
    <name evidence="3" type="ORF">OZ401_002952</name>
</gene>
<dbReference type="EMBL" id="JACATZ010000003">
    <property type="protein sequence ID" value="NWJ47432.1"/>
    <property type="molecule type" value="Genomic_DNA"/>
</dbReference>
<reference evidence="3" key="2">
    <citation type="journal article" date="2024" name="Nature">
        <title>Anoxygenic phototroph of the Chloroflexota uses a type I reaction centre.</title>
        <authorList>
            <person name="Tsuji J.M."/>
            <person name="Shaw N.A."/>
            <person name="Nagashima S."/>
            <person name="Venkiteswaran J.J."/>
            <person name="Schiff S.L."/>
            <person name="Watanabe T."/>
            <person name="Fukui M."/>
            <person name="Hanada S."/>
            <person name="Tank M."/>
            <person name="Neufeld J.D."/>
        </authorList>
    </citation>
    <scope>NUCLEOTIDE SEQUENCE</scope>
    <source>
        <strain evidence="3">L227-S17</strain>
    </source>
</reference>
<sequence>MELTEEQITSGLGVAAVGLGGMFALLPGFMNKMAGLNLSENMESRLMIRLLGMRDISMGAGMLLNRTKPEASQQWRRILAFNAITDVALFGLALPRSKSKLKTLMAITTSGAVAFFSLR</sequence>
<organism evidence="2 4">
    <name type="scientific">Candidatus Chlorohelix allophototropha</name>
    <dbReference type="NCBI Taxonomy" id="3003348"/>
    <lineage>
        <taxon>Bacteria</taxon>
        <taxon>Bacillati</taxon>
        <taxon>Chloroflexota</taxon>
        <taxon>Chloroflexia</taxon>
        <taxon>Candidatus Chloroheliales</taxon>
        <taxon>Candidatus Chloroheliaceae</taxon>
        <taxon>Candidatus Chlorohelix</taxon>
    </lineage>
</organism>
<name>A0A8T7M622_9CHLR</name>
<dbReference type="RefSeq" id="WP_341471233.1">
    <property type="nucleotide sequence ID" value="NZ_CP128400.1"/>
</dbReference>
<dbReference type="AlphaFoldDB" id="A0A8T7M622"/>
<evidence type="ECO:0000313" key="4">
    <source>
        <dbReference type="Proteomes" id="UP000521676"/>
    </source>
</evidence>
<feature type="transmembrane region" description="Helical" evidence="1">
    <location>
        <begin position="12"/>
        <end position="30"/>
    </location>
</feature>
<protein>
    <recommendedName>
        <fullName evidence="6">DUF4267 domain-containing protein</fullName>
    </recommendedName>
</protein>
<dbReference type="Proteomes" id="UP001431572">
    <property type="component" value="Chromosome 2"/>
</dbReference>
<dbReference type="EMBL" id="CP128400">
    <property type="protein sequence ID" value="WJW69344.1"/>
    <property type="molecule type" value="Genomic_DNA"/>
</dbReference>
<keyword evidence="5" id="KW-1185">Reference proteome</keyword>
<evidence type="ECO:0000313" key="5">
    <source>
        <dbReference type="Proteomes" id="UP001431572"/>
    </source>
</evidence>
<reference evidence="2 4" key="1">
    <citation type="submission" date="2020-06" db="EMBL/GenBank/DDBJ databases">
        <title>Anoxygenic phototrophic Chloroflexota member uses a Type I reaction center.</title>
        <authorList>
            <person name="Tsuji J.M."/>
            <person name="Shaw N.A."/>
            <person name="Nagashima S."/>
            <person name="Venkiteswaran J."/>
            <person name="Schiff S.L."/>
            <person name="Hanada S."/>
            <person name="Tank M."/>
            <person name="Neufeld J.D."/>
        </authorList>
    </citation>
    <scope>NUCLEOTIDE SEQUENCE [LARGE SCALE GENOMIC DNA]</scope>
    <source>
        <strain evidence="2">L227-S17</strain>
    </source>
</reference>
<keyword evidence="1" id="KW-0472">Membrane</keyword>
<evidence type="ECO:0000313" key="2">
    <source>
        <dbReference type="EMBL" id="NWJ47432.1"/>
    </source>
</evidence>
<evidence type="ECO:0000256" key="1">
    <source>
        <dbReference type="SAM" id="Phobius"/>
    </source>
</evidence>